<feature type="region of interest" description="Disordered" evidence="2">
    <location>
        <begin position="1"/>
        <end position="37"/>
    </location>
</feature>
<proteinExistence type="predicted"/>
<keyword evidence="1" id="KW-0862">Zinc</keyword>
<feature type="domain" description="C2H2-type" evidence="3">
    <location>
        <begin position="45"/>
        <end position="68"/>
    </location>
</feature>
<organism evidence="4 5">
    <name type="scientific">Trichonephila clavata</name>
    <name type="common">Joro spider</name>
    <name type="synonym">Nephila clavata</name>
    <dbReference type="NCBI Taxonomy" id="2740835"/>
    <lineage>
        <taxon>Eukaryota</taxon>
        <taxon>Metazoa</taxon>
        <taxon>Ecdysozoa</taxon>
        <taxon>Arthropoda</taxon>
        <taxon>Chelicerata</taxon>
        <taxon>Arachnida</taxon>
        <taxon>Araneae</taxon>
        <taxon>Araneomorphae</taxon>
        <taxon>Entelegynae</taxon>
        <taxon>Araneoidea</taxon>
        <taxon>Nephilidae</taxon>
        <taxon>Trichonephila</taxon>
    </lineage>
</organism>
<feature type="compositionally biased region" description="Polar residues" evidence="2">
    <location>
        <begin position="17"/>
        <end position="26"/>
    </location>
</feature>
<keyword evidence="5" id="KW-1185">Reference proteome</keyword>
<feature type="compositionally biased region" description="Basic and acidic residues" evidence="2">
    <location>
        <begin position="27"/>
        <end position="37"/>
    </location>
</feature>
<evidence type="ECO:0000259" key="3">
    <source>
        <dbReference type="PROSITE" id="PS50157"/>
    </source>
</evidence>
<protein>
    <recommendedName>
        <fullName evidence="3">C2H2-type domain-containing protein</fullName>
    </recommendedName>
</protein>
<dbReference type="AlphaFoldDB" id="A0A8X6GA70"/>
<dbReference type="PROSITE" id="PS00028">
    <property type="entry name" value="ZINC_FINGER_C2H2_1"/>
    <property type="match status" value="1"/>
</dbReference>
<dbReference type="InterPro" id="IPR036236">
    <property type="entry name" value="Znf_C2H2_sf"/>
</dbReference>
<gene>
    <name evidence="4" type="ORF">TNCT_111361</name>
</gene>
<sequence length="93" mass="10210">MGSLKRHYLKAHGQPFVKTTASTSSRESGRMPHPEEKNPAPIASFICPVCDKNCSTVHGLIRHLKIHACYGKDEAAPSTSNGNNAEVRKSYLF</sequence>
<dbReference type="EMBL" id="BMAO01034604">
    <property type="protein sequence ID" value="GFQ97754.1"/>
    <property type="molecule type" value="Genomic_DNA"/>
</dbReference>
<reference evidence="4" key="1">
    <citation type="submission" date="2020-07" db="EMBL/GenBank/DDBJ databases">
        <title>Multicomponent nature underlies the extraordinary mechanical properties of spider dragline silk.</title>
        <authorList>
            <person name="Kono N."/>
            <person name="Nakamura H."/>
            <person name="Mori M."/>
            <person name="Yoshida Y."/>
            <person name="Ohtoshi R."/>
            <person name="Malay A.D."/>
            <person name="Moran D.A.P."/>
            <person name="Tomita M."/>
            <person name="Numata K."/>
            <person name="Arakawa K."/>
        </authorList>
    </citation>
    <scope>NUCLEOTIDE SEQUENCE</scope>
</reference>
<feature type="compositionally biased region" description="Basic residues" evidence="2">
    <location>
        <begin position="1"/>
        <end position="10"/>
    </location>
</feature>
<comment type="caution">
    <text evidence="4">The sequence shown here is derived from an EMBL/GenBank/DDBJ whole genome shotgun (WGS) entry which is preliminary data.</text>
</comment>
<dbReference type="SMART" id="SM00355">
    <property type="entry name" value="ZnF_C2H2"/>
    <property type="match status" value="1"/>
</dbReference>
<evidence type="ECO:0000256" key="2">
    <source>
        <dbReference type="SAM" id="MobiDB-lite"/>
    </source>
</evidence>
<keyword evidence="1" id="KW-0863">Zinc-finger</keyword>
<dbReference type="Proteomes" id="UP000887116">
    <property type="component" value="Unassembled WGS sequence"/>
</dbReference>
<dbReference type="PROSITE" id="PS50157">
    <property type="entry name" value="ZINC_FINGER_C2H2_2"/>
    <property type="match status" value="1"/>
</dbReference>
<dbReference type="InterPro" id="IPR013087">
    <property type="entry name" value="Znf_C2H2_type"/>
</dbReference>
<evidence type="ECO:0000313" key="4">
    <source>
        <dbReference type="EMBL" id="GFQ97754.1"/>
    </source>
</evidence>
<dbReference type="GO" id="GO:0008270">
    <property type="term" value="F:zinc ion binding"/>
    <property type="evidence" value="ECO:0007669"/>
    <property type="project" value="UniProtKB-KW"/>
</dbReference>
<accession>A0A8X6GA70</accession>
<name>A0A8X6GA70_TRICU</name>
<feature type="region of interest" description="Disordered" evidence="2">
    <location>
        <begin position="73"/>
        <end position="93"/>
    </location>
</feature>
<dbReference type="SUPFAM" id="SSF57667">
    <property type="entry name" value="beta-beta-alpha zinc fingers"/>
    <property type="match status" value="1"/>
</dbReference>
<keyword evidence="1" id="KW-0479">Metal-binding</keyword>
<evidence type="ECO:0000256" key="1">
    <source>
        <dbReference type="PROSITE-ProRule" id="PRU00042"/>
    </source>
</evidence>
<evidence type="ECO:0000313" key="5">
    <source>
        <dbReference type="Proteomes" id="UP000887116"/>
    </source>
</evidence>